<feature type="domain" description="HTH tetR-type" evidence="6">
    <location>
        <begin position="23"/>
        <end position="83"/>
    </location>
</feature>
<dbReference type="SUPFAM" id="SSF48498">
    <property type="entry name" value="Tetracyclin repressor-like, C-terminal domain"/>
    <property type="match status" value="1"/>
</dbReference>
<evidence type="ECO:0000256" key="4">
    <source>
        <dbReference type="PROSITE-ProRule" id="PRU00335"/>
    </source>
</evidence>
<protein>
    <submittedName>
        <fullName evidence="7">TetR/AcrR family transcriptional regulator</fullName>
    </submittedName>
</protein>
<organism evidence="7 8">
    <name type="scientific">Kocuria aegyptia</name>
    <dbReference type="NCBI Taxonomy" id="330943"/>
    <lineage>
        <taxon>Bacteria</taxon>
        <taxon>Bacillati</taxon>
        <taxon>Actinomycetota</taxon>
        <taxon>Actinomycetes</taxon>
        <taxon>Micrococcales</taxon>
        <taxon>Micrococcaceae</taxon>
        <taxon>Kocuria</taxon>
    </lineage>
</organism>
<proteinExistence type="predicted"/>
<reference evidence="8" key="1">
    <citation type="journal article" date="2019" name="Int. J. Syst. Evol. Microbiol.">
        <title>The Global Catalogue of Microorganisms (GCM) 10K type strain sequencing project: providing services to taxonomists for standard genome sequencing and annotation.</title>
        <authorList>
            <consortium name="The Broad Institute Genomics Platform"/>
            <consortium name="The Broad Institute Genome Sequencing Center for Infectious Disease"/>
            <person name="Wu L."/>
            <person name="Ma J."/>
        </authorList>
    </citation>
    <scope>NUCLEOTIDE SEQUENCE [LARGE SCALE GENOMIC DNA]</scope>
    <source>
        <strain evidence="8">JCM 14735</strain>
    </source>
</reference>
<evidence type="ECO:0000256" key="1">
    <source>
        <dbReference type="ARBA" id="ARBA00023015"/>
    </source>
</evidence>
<dbReference type="PROSITE" id="PS50977">
    <property type="entry name" value="HTH_TETR_2"/>
    <property type="match status" value="1"/>
</dbReference>
<accession>A0ABP4WWN8</accession>
<evidence type="ECO:0000313" key="8">
    <source>
        <dbReference type="Proteomes" id="UP001501204"/>
    </source>
</evidence>
<name>A0ABP4WWN8_9MICC</name>
<evidence type="ECO:0000256" key="3">
    <source>
        <dbReference type="ARBA" id="ARBA00023163"/>
    </source>
</evidence>
<sequence>MAPEPTSPRPRRGPGRPRGADSTARREDILATAAEVFSAEGYRGTSMSEVARACGMSQTGLIHYFPTKDVLLQAVLDRRDEIDLARVRPPGAGRPRGWAFLDSLVELVRHNQGRPGIVRLFTTVAAEAVDPGHPANPWLRHHHRSTAEQLRAALAEADDDGRLVEDAPVESIVRCVIAAVDGLQVQWLADPGHLDMAEDFAVLVDALRGRWGR</sequence>
<evidence type="ECO:0000313" key="7">
    <source>
        <dbReference type="EMBL" id="GAA1764845.1"/>
    </source>
</evidence>
<keyword evidence="8" id="KW-1185">Reference proteome</keyword>
<dbReference type="PANTHER" id="PTHR47506">
    <property type="entry name" value="TRANSCRIPTIONAL REGULATORY PROTEIN"/>
    <property type="match status" value="1"/>
</dbReference>
<dbReference type="RefSeq" id="WP_344122885.1">
    <property type="nucleotide sequence ID" value="NZ_BAAAOA010000029.1"/>
</dbReference>
<dbReference type="InterPro" id="IPR009057">
    <property type="entry name" value="Homeodomain-like_sf"/>
</dbReference>
<dbReference type="Proteomes" id="UP001501204">
    <property type="component" value="Unassembled WGS sequence"/>
</dbReference>
<comment type="caution">
    <text evidence="7">The sequence shown here is derived from an EMBL/GenBank/DDBJ whole genome shotgun (WGS) entry which is preliminary data.</text>
</comment>
<keyword evidence="2 4" id="KW-0238">DNA-binding</keyword>
<evidence type="ECO:0000259" key="6">
    <source>
        <dbReference type="PROSITE" id="PS50977"/>
    </source>
</evidence>
<keyword evidence="3" id="KW-0804">Transcription</keyword>
<feature type="DNA-binding region" description="H-T-H motif" evidence="4">
    <location>
        <begin position="46"/>
        <end position="65"/>
    </location>
</feature>
<dbReference type="Pfam" id="PF00440">
    <property type="entry name" value="TetR_N"/>
    <property type="match status" value="1"/>
</dbReference>
<dbReference type="InterPro" id="IPR001647">
    <property type="entry name" value="HTH_TetR"/>
</dbReference>
<dbReference type="SUPFAM" id="SSF46689">
    <property type="entry name" value="Homeodomain-like"/>
    <property type="match status" value="1"/>
</dbReference>
<evidence type="ECO:0000256" key="5">
    <source>
        <dbReference type="SAM" id="MobiDB-lite"/>
    </source>
</evidence>
<feature type="region of interest" description="Disordered" evidence="5">
    <location>
        <begin position="1"/>
        <end position="26"/>
    </location>
</feature>
<keyword evidence="1" id="KW-0805">Transcription regulation</keyword>
<dbReference type="PRINTS" id="PR00455">
    <property type="entry name" value="HTHTETR"/>
</dbReference>
<dbReference type="EMBL" id="BAAAOA010000029">
    <property type="protein sequence ID" value="GAA1764845.1"/>
    <property type="molecule type" value="Genomic_DNA"/>
</dbReference>
<dbReference type="Gene3D" id="1.10.357.10">
    <property type="entry name" value="Tetracycline Repressor, domain 2"/>
    <property type="match status" value="1"/>
</dbReference>
<dbReference type="InterPro" id="IPR036271">
    <property type="entry name" value="Tet_transcr_reg_TetR-rel_C_sf"/>
</dbReference>
<dbReference type="PANTHER" id="PTHR47506:SF6">
    <property type="entry name" value="HTH-TYPE TRANSCRIPTIONAL REPRESSOR NEMR"/>
    <property type="match status" value="1"/>
</dbReference>
<gene>
    <name evidence="7" type="ORF">GCM10009767_24420</name>
</gene>
<evidence type="ECO:0000256" key="2">
    <source>
        <dbReference type="ARBA" id="ARBA00023125"/>
    </source>
</evidence>